<evidence type="ECO:0000313" key="24">
    <source>
        <dbReference type="Proteomes" id="UP000812440"/>
    </source>
</evidence>
<evidence type="ECO:0000256" key="7">
    <source>
        <dbReference type="ARBA" id="ARBA00022553"/>
    </source>
</evidence>
<evidence type="ECO:0000256" key="17">
    <source>
        <dbReference type="ARBA" id="ARBA00074586"/>
    </source>
</evidence>
<feature type="binding site" evidence="19">
    <location>
        <position position="276"/>
    </location>
    <ligand>
        <name>Zn(2+)</name>
        <dbReference type="ChEBI" id="CHEBI:29105"/>
        <note>ligand shared between all trimeric partners</note>
    </ligand>
</feature>
<keyword evidence="8 21" id="KW-0812">Transmembrane</keyword>
<dbReference type="Pfam" id="PF00229">
    <property type="entry name" value="TNF"/>
    <property type="match status" value="1"/>
</dbReference>
<feature type="domain" description="THD" evidence="22">
    <location>
        <begin position="165"/>
        <end position="326"/>
    </location>
</feature>
<dbReference type="GO" id="GO:0006915">
    <property type="term" value="P:apoptotic process"/>
    <property type="evidence" value="ECO:0007669"/>
    <property type="project" value="UniProtKB-KW"/>
</dbReference>
<dbReference type="GO" id="GO:0006955">
    <property type="term" value="P:immune response"/>
    <property type="evidence" value="ECO:0007669"/>
    <property type="project" value="InterPro"/>
</dbReference>
<comment type="similarity">
    <text evidence="3">Belongs to the tumor necrosis factor family.</text>
</comment>
<keyword evidence="7" id="KW-0597">Phosphoprotein</keyword>
<evidence type="ECO:0000256" key="8">
    <source>
        <dbReference type="ARBA" id="ARBA00022692"/>
    </source>
</evidence>
<comment type="subcellular location">
    <subcellularLocation>
        <location evidence="1">Cell membrane</location>
        <topology evidence="1">Single-pass type II membrane protein</topology>
    </subcellularLocation>
    <subcellularLocation>
        <location evidence="2">Secreted</location>
    </subcellularLocation>
</comment>
<evidence type="ECO:0000256" key="18">
    <source>
        <dbReference type="ARBA" id="ARBA00083215"/>
    </source>
</evidence>
<dbReference type="SMART" id="SM00207">
    <property type="entry name" value="TNF"/>
    <property type="match status" value="1"/>
</dbReference>
<evidence type="ECO:0000256" key="16">
    <source>
        <dbReference type="ARBA" id="ARBA00063957"/>
    </source>
</evidence>
<evidence type="ECO:0000256" key="19">
    <source>
        <dbReference type="PIRSR" id="PIRSR038013-50"/>
    </source>
</evidence>
<evidence type="ECO:0000313" key="23">
    <source>
        <dbReference type="EMBL" id="KAG8448084.1"/>
    </source>
</evidence>
<dbReference type="SUPFAM" id="SSF49842">
    <property type="entry name" value="TNF-like"/>
    <property type="match status" value="1"/>
</dbReference>
<evidence type="ECO:0000256" key="15">
    <source>
        <dbReference type="ARBA" id="ARBA00055277"/>
    </source>
</evidence>
<keyword evidence="10 19" id="KW-0479">Metal-binding</keyword>
<dbReference type="PROSITE" id="PS50049">
    <property type="entry name" value="THD_2"/>
    <property type="match status" value="1"/>
</dbReference>
<feature type="compositionally biased region" description="Basic and acidic residues" evidence="20">
    <location>
        <begin position="10"/>
        <end position="27"/>
    </location>
</feature>
<dbReference type="AlphaFoldDB" id="A0A8T2JX61"/>
<dbReference type="GO" id="GO:0046872">
    <property type="term" value="F:metal ion binding"/>
    <property type="evidence" value="ECO:0007669"/>
    <property type="project" value="UniProtKB-KW"/>
</dbReference>
<comment type="function">
    <text evidence="15">Cytokine that binds to TNFRSF10A/TRAILR1, TNFRSF10B/TRAILR2, TNFRSF10C/TRAILR3, TNFRSF10D/TRAILR4 and possibly also to TNFRSF11B/OPG. Induces apoptosis. Its activity may be modulated by binding to the decoy receptors TNFRSF10C/TRAILR3, TNFRSF10D/TRAILR4 and TNFRSF11B/OPG that cannot induce apoptosis.</text>
</comment>
<keyword evidence="9" id="KW-0053">Apoptosis</keyword>
<feature type="region of interest" description="Disordered" evidence="20">
    <location>
        <begin position="1"/>
        <end position="38"/>
    </location>
</feature>
<dbReference type="Gene3D" id="2.60.120.40">
    <property type="match status" value="1"/>
</dbReference>
<dbReference type="FunFam" id="2.60.120.40:FF:000014">
    <property type="entry name" value="Tumor necrosis factor ligand superfamily member"/>
    <property type="match status" value="1"/>
</dbReference>
<dbReference type="EMBL" id="JAACNH010000003">
    <property type="protein sequence ID" value="KAG8448085.1"/>
    <property type="molecule type" value="Genomic_DNA"/>
</dbReference>
<evidence type="ECO:0000256" key="9">
    <source>
        <dbReference type="ARBA" id="ARBA00022703"/>
    </source>
</evidence>
<keyword evidence="13 21" id="KW-1133">Transmembrane helix</keyword>
<dbReference type="OrthoDB" id="5980568at2759"/>
<dbReference type="Proteomes" id="UP000812440">
    <property type="component" value="Chromosome 8_10"/>
</dbReference>
<evidence type="ECO:0000256" key="2">
    <source>
        <dbReference type="ARBA" id="ARBA00004613"/>
    </source>
</evidence>
<dbReference type="InterPro" id="IPR006052">
    <property type="entry name" value="TNF_dom"/>
</dbReference>
<dbReference type="GO" id="GO:0005886">
    <property type="term" value="C:plasma membrane"/>
    <property type="evidence" value="ECO:0007669"/>
    <property type="project" value="UniProtKB-SubCell"/>
</dbReference>
<evidence type="ECO:0000256" key="4">
    <source>
        <dbReference type="ARBA" id="ARBA00022475"/>
    </source>
</evidence>
<evidence type="ECO:0000256" key="20">
    <source>
        <dbReference type="SAM" id="MobiDB-lite"/>
    </source>
</evidence>
<dbReference type="GO" id="GO:0005164">
    <property type="term" value="F:tumor necrosis factor receptor binding"/>
    <property type="evidence" value="ECO:0007669"/>
    <property type="project" value="InterPro"/>
</dbReference>
<evidence type="ECO:0000256" key="5">
    <source>
        <dbReference type="ARBA" id="ARBA00022514"/>
    </source>
</evidence>
<evidence type="ECO:0000259" key="22">
    <source>
        <dbReference type="PROSITE" id="PS50049"/>
    </source>
</evidence>
<dbReference type="PANTHER" id="PTHR11471:SF28">
    <property type="entry name" value="DEATH LIGAND 1B-RELATED"/>
    <property type="match status" value="1"/>
</dbReference>
<comment type="caution">
    <text evidence="23">The sequence shown here is derived from an EMBL/GenBank/DDBJ whole genome shotgun (WGS) entry which is preliminary data.</text>
</comment>
<dbReference type="GO" id="GO:0005125">
    <property type="term" value="F:cytokine activity"/>
    <property type="evidence" value="ECO:0007669"/>
    <property type="project" value="UniProtKB-KW"/>
</dbReference>
<keyword evidence="11 19" id="KW-0862">Zinc</keyword>
<keyword evidence="12" id="KW-0735">Signal-anchor</keyword>
<dbReference type="CDD" id="cd00184">
    <property type="entry name" value="TNF"/>
    <property type="match status" value="1"/>
</dbReference>
<dbReference type="InterPro" id="IPR008983">
    <property type="entry name" value="Tumour_necrosis_fac-like_dom"/>
</dbReference>
<accession>A0A8T2JX61</accession>
<evidence type="ECO:0000256" key="6">
    <source>
        <dbReference type="ARBA" id="ARBA00022525"/>
    </source>
</evidence>
<dbReference type="PANTHER" id="PTHR11471">
    <property type="entry name" value="TUMOR NECROSIS FACTOR FAMILY MEMBER"/>
    <property type="match status" value="1"/>
</dbReference>
<keyword evidence="4" id="KW-1003">Cell membrane</keyword>
<gene>
    <name evidence="23" type="ORF">GDO86_015249</name>
</gene>
<dbReference type="PIRSF" id="PIRSF038013">
    <property type="entry name" value="TNF10_TNF11"/>
    <property type="match status" value="1"/>
</dbReference>
<comment type="subunit">
    <text evidence="16">Homotrimer. One TNFSF10 homotrimer interacts with three TNFSF10A mononers. One TNFSF10 homotrimer interacts with three TNFSF10B mononers.</text>
</comment>
<dbReference type="GO" id="GO:2001238">
    <property type="term" value="P:positive regulation of extrinsic apoptotic signaling pathway"/>
    <property type="evidence" value="ECO:0007669"/>
    <property type="project" value="UniProtKB-ARBA"/>
</dbReference>
<keyword evidence="24" id="KW-1185">Reference proteome</keyword>
<evidence type="ECO:0000256" key="21">
    <source>
        <dbReference type="SAM" id="Phobius"/>
    </source>
</evidence>
<evidence type="ECO:0000256" key="13">
    <source>
        <dbReference type="ARBA" id="ARBA00022989"/>
    </source>
</evidence>
<evidence type="ECO:0000256" key="1">
    <source>
        <dbReference type="ARBA" id="ARBA00004401"/>
    </source>
</evidence>
<name>A0A8T2JX61_9PIPI</name>
<feature type="transmembrane region" description="Helical" evidence="21">
    <location>
        <begin position="47"/>
        <end position="71"/>
    </location>
</feature>
<dbReference type="InterPro" id="IPR017355">
    <property type="entry name" value="TNF_ligand_10/11"/>
</dbReference>
<keyword evidence="5" id="KW-0202">Cytokine</keyword>
<reference evidence="23" key="1">
    <citation type="thesis" date="2020" institute="ProQuest LLC" country="789 East Eisenhower Parkway, Ann Arbor, MI, USA">
        <title>Comparative Genomics and Chromosome Evolution.</title>
        <authorList>
            <person name="Mudd A.B."/>
        </authorList>
    </citation>
    <scope>NUCLEOTIDE SEQUENCE</scope>
    <source>
        <strain evidence="23">Female2</strain>
        <tissue evidence="23">Blood</tissue>
    </source>
</reference>
<evidence type="ECO:0000256" key="12">
    <source>
        <dbReference type="ARBA" id="ARBA00022968"/>
    </source>
</evidence>
<protein>
    <recommendedName>
        <fullName evidence="17">Tumor necrosis factor ligand superfamily member 10</fullName>
    </recommendedName>
    <alternativeName>
        <fullName evidence="18">TNF-related apoptosis-inducing ligand</fullName>
    </alternativeName>
</protein>
<evidence type="ECO:0000256" key="3">
    <source>
        <dbReference type="ARBA" id="ARBA00008670"/>
    </source>
</evidence>
<organism evidence="23 24">
    <name type="scientific">Hymenochirus boettgeri</name>
    <name type="common">Congo dwarf clawed frog</name>
    <dbReference type="NCBI Taxonomy" id="247094"/>
    <lineage>
        <taxon>Eukaryota</taxon>
        <taxon>Metazoa</taxon>
        <taxon>Chordata</taxon>
        <taxon>Craniata</taxon>
        <taxon>Vertebrata</taxon>
        <taxon>Euteleostomi</taxon>
        <taxon>Amphibia</taxon>
        <taxon>Batrachia</taxon>
        <taxon>Anura</taxon>
        <taxon>Pipoidea</taxon>
        <taxon>Pipidae</taxon>
        <taxon>Pipinae</taxon>
        <taxon>Hymenochirus</taxon>
    </lineage>
</organism>
<dbReference type="GO" id="GO:0005615">
    <property type="term" value="C:extracellular space"/>
    <property type="evidence" value="ECO:0007669"/>
    <property type="project" value="UniProtKB-KW"/>
</dbReference>
<keyword evidence="14 21" id="KW-0472">Membrane</keyword>
<keyword evidence="6" id="KW-0964">Secreted</keyword>
<evidence type="ECO:0000256" key="11">
    <source>
        <dbReference type="ARBA" id="ARBA00022833"/>
    </source>
</evidence>
<proteinExistence type="inferred from homology"/>
<evidence type="ECO:0000256" key="14">
    <source>
        <dbReference type="ARBA" id="ARBA00023136"/>
    </source>
</evidence>
<sequence>MSSPAPQHFHRTDSSESKETMLPRAELEGSDSEAGEKRERRRQWNPLWLAVGTVFIVALQVASTTGLYVYFTMSISKLKAQTRGISEELRCLQIINKMEDVSDPIEFDLDGLILNESCQKLASSIKSYITQVTESIVQRIAVKEERRSVVNIPKEIPHREGFSESSAHLTLQQGTSLVGRGSSGTMQFGNPPQSCRFPIRQWDLKSHYSHMQNMTYQDGLIKITQDGFYYVYAQIYFRYTQNQGSSSLGHQLVQCINKKTSYVNPILLLKGVGTKCWAPNAEYGLHSVHQGGVFHLRSGDDLFVSVSSLDMVYADAASSFFGAFRLGL</sequence>
<evidence type="ECO:0000256" key="10">
    <source>
        <dbReference type="ARBA" id="ARBA00022723"/>
    </source>
</evidence>
<dbReference type="EMBL" id="JAACNH010000003">
    <property type="protein sequence ID" value="KAG8448084.1"/>
    <property type="molecule type" value="Genomic_DNA"/>
</dbReference>